<evidence type="ECO:0000256" key="3">
    <source>
        <dbReference type="ARBA" id="ARBA00014688"/>
    </source>
</evidence>
<feature type="compositionally biased region" description="Low complexity" evidence="11">
    <location>
        <begin position="20"/>
        <end position="33"/>
    </location>
</feature>
<evidence type="ECO:0000256" key="5">
    <source>
        <dbReference type="ARBA" id="ARBA00023015"/>
    </source>
</evidence>
<keyword evidence="4" id="KW-0227">DNA damage</keyword>
<gene>
    <name evidence="12" type="ORF">OS493_033744</name>
</gene>
<evidence type="ECO:0000313" key="12">
    <source>
        <dbReference type="EMBL" id="KAJ7376583.1"/>
    </source>
</evidence>
<feature type="compositionally biased region" description="Polar residues" evidence="11">
    <location>
        <begin position="67"/>
        <end position="82"/>
    </location>
</feature>
<dbReference type="GO" id="GO:0003713">
    <property type="term" value="F:transcription coactivator activity"/>
    <property type="evidence" value="ECO:0007669"/>
    <property type="project" value="InterPro"/>
</dbReference>
<evidence type="ECO:0000256" key="6">
    <source>
        <dbReference type="ARBA" id="ARBA00023054"/>
    </source>
</evidence>
<evidence type="ECO:0000256" key="1">
    <source>
        <dbReference type="ARBA" id="ARBA00004123"/>
    </source>
</evidence>
<dbReference type="Pfam" id="PF10376">
    <property type="entry name" value="Mei5"/>
    <property type="match status" value="1"/>
</dbReference>
<dbReference type="PANTHER" id="PTHR28643">
    <property type="entry name" value="SWI5-DEPENDENT RECOMBINATION DNA REPAIR PROTEIN 1 HOMOLOG"/>
    <property type="match status" value="1"/>
</dbReference>
<feature type="region of interest" description="Disordered" evidence="11">
    <location>
        <begin position="1"/>
        <end position="50"/>
    </location>
</feature>
<keyword evidence="13" id="KW-1185">Reference proteome</keyword>
<evidence type="ECO:0000313" key="13">
    <source>
        <dbReference type="Proteomes" id="UP001163046"/>
    </source>
</evidence>
<reference evidence="12" key="1">
    <citation type="submission" date="2023-01" db="EMBL/GenBank/DDBJ databases">
        <title>Genome assembly of the deep-sea coral Lophelia pertusa.</title>
        <authorList>
            <person name="Herrera S."/>
            <person name="Cordes E."/>
        </authorList>
    </citation>
    <scope>NUCLEOTIDE SEQUENCE</scope>
    <source>
        <strain evidence="12">USNM1676648</strain>
        <tissue evidence="12">Polyp</tissue>
    </source>
</reference>
<evidence type="ECO:0000256" key="8">
    <source>
        <dbReference type="ARBA" id="ARBA00023204"/>
    </source>
</evidence>
<dbReference type="Gene3D" id="6.10.140.1020">
    <property type="match status" value="1"/>
</dbReference>
<dbReference type="Proteomes" id="UP001163046">
    <property type="component" value="Unassembled WGS sequence"/>
</dbReference>
<keyword evidence="5" id="KW-0805">Transcription regulation</keyword>
<keyword evidence="7" id="KW-0804">Transcription</keyword>
<keyword evidence="6" id="KW-0175">Coiled coil</keyword>
<comment type="caution">
    <text evidence="12">The sequence shown here is derived from an EMBL/GenBank/DDBJ whole genome shotgun (WGS) entry which is preliminary data.</text>
</comment>
<dbReference type="PANTHER" id="PTHR28643:SF1">
    <property type="entry name" value="SWI5-DEPENDENT RECOMBINATION DNA REPAIR PROTEIN 1 HOMOLOG"/>
    <property type="match status" value="1"/>
</dbReference>
<dbReference type="EMBL" id="MU826395">
    <property type="protein sequence ID" value="KAJ7376583.1"/>
    <property type="molecule type" value="Genomic_DNA"/>
</dbReference>
<feature type="region of interest" description="Disordered" evidence="11">
    <location>
        <begin position="65"/>
        <end position="90"/>
    </location>
</feature>
<dbReference type="OrthoDB" id="10051617at2759"/>
<dbReference type="InterPro" id="IPR018468">
    <property type="entry name" value="SFR1/Mei5"/>
</dbReference>
<proteinExistence type="inferred from homology"/>
<accession>A0A9W9Z9L1</accession>
<evidence type="ECO:0000256" key="4">
    <source>
        <dbReference type="ARBA" id="ARBA00022763"/>
    </source>
</evidence>
<evidence type="ECO:0000256" key="10">
    <source>
        <dbReference type="ARBA" id="ARBA00033234"/>
    </source>
</evidence>
<evidence type="ECO:0000256" key="2">
    <source>
        <dbReference type="ARBA" id="ARBA00008729"/>
    </source>
</evidence>
<comment type="subcellular location">
    <subcellularLocation>
        <location evidence="1">Nucleus</location>
    </subcellularLocation>
</comment>
<sequence>MENDVAGISKKVEGSVLLQPKTPSTRTTACTTPKNIQTSSNRSCGLRRPPSPFVSPVIKRCFEGDSQENVSTPKRSRYNNNQDQEKEKVKTKTFCESYTRNSLVSTSENGIPSSSQTEQPIELLTGKRDLIKMIQEKEDSLRKLNLVKMYRNKNDLKELQCLIDKWRTVSQEAAERLLGKIQLDPQPTMGQLLSNLQVDKELIHYSDEDEGFY</sequence>
<name>A0A9W9Z9L1_9CNID</name>
<protein>
    <recommendedName>
        <fullName evidence="3">Swi5-dependent recombination DNA repair protein 1 homolog</fullName>
    </recommendedName>
    <alternativeName>
        <fullName evidence="10">Meiosis protein 5 homolog</fullName>
    </alternativeName>
</protein>
<dbReference type="GO" id="GO:0032798">
    <property type="term" value="C:Swi5-Sfr1 complex"/>
    <property type="evidence" value="ECO:0007669"/>
    <property type="project" value="InterPro"/>
</dbReference>
<dbReference type="InterPro" id="IPR042429">
    <property type="entry name" value="SFR1"/>
</dbReference>
<keyword evidence="8" id="KW-0234">DNA repair</keyword>
<feature type="compositionally biased region" description="Polar residues" evidence="11">
    <location>
        <begin position="34"/>
        <end position="43"/>
    </location>
</feature>
<dbReference type="GO" id="GO:0000724">
    <property type="term" value="P:double-strand break repair via homologous recombination"/>
    <property type="evidence" value="ECO:0007669"/>
    <property type="project" value="InterPro"/>
</dbReference>
<evidence type="ECO:0000256" key="9">
    <source>
        <dbReference type="ARBA" id="ARBA00023242"/>
    </source>
</evidence>
<dbReference type="AlphaFoldDB" id="A0A9W9Z9L1"/>
<evidence type="ECO:0000256" key="11">
    <source>
        <dbReference type="SAM" id="MobiDB-lite"/>
    </source>
</evidence>
<keyword evidence="9" id="KW-0539">Nucleus</keyword>
<organism evidence="12 13">
    <name type="scientific">Desmophyllum pertusum</name>
    <dbReference type="NCBI Taxonomy" id="174260"/>
    <lineage>
        <taxon>Eukaryota</taxon>
        <taxon>Metazoa</taxon>
        <taxon>Cnidaria</taxon>
        <taxon>Anthozoa</taxon>
        <taxon>Hexacorallia</taxon>
        <taxon>Scleractinia</taxon>
        <taxon>Caryophylliina</taxon>
        <taxon>Caryophylliidae</taxon>
        <taxon>Desmophyllum</taxon>
    </lineage>
</organism>
<evidence type="ECO:0000256" key="7">
    <source>
        <dbReference type="ARBA" id="ARBA00023163"/>
    </source>
</evidence>
<comment type="similarity">
    <text evidence="2">Belongs to the SFR1/MEI5 family.</text>
</comment>